<feature type="domain" description="T-SNARE coiled-coil homology" evidence="8">
    <location>
        <begin position="454"/>
        <end position="516"/>
    </location>
</feature>
<comment type="subcellular location">
    <subcellularLocation>
        <location evidence="1">Cell inner membrane</location>
        <topology evidence="1">Multi-pass membrane protein</topology>
    </subcellularLocation>
</comment>
<evidence type="ECO:0000256" key="3">
    <source>
        <dbReference type="ARBA" id="ARBA00023224"/>
    </source>
</evidence>
<dbReference type="AlphaFoldDB" id="A0A5A9GU94"/>
<dbReference type="Pfam" id="PF00015">
    <property type="entry name" value="MCPsignal"/>
    <property type="match status" value="1"/>
</dbReference>
<dbReference type="SMART" id="SM00283">
    <property type="entry name" value="MA"/>
    <property type="match status" value="1"/>
</dbReference>
<evidence type="ECO:0000256" key="2">
    <source>
        <dbReference type="ARBA" id="ARBA00022519"/>
    </source>
</evidence>
<evidence type="ECO:0000259" key="8">
    <source>
        <dbReference type="PROSITE" id="PS50192"/>
    </source>
</evidence>
<dbReference type="Gene3D" id="6.10.340.10">
    <property type="match status" value="1"/>
</dbReference>
<keyword evidence="2" id="KW-0997">Cell inner membrane</keyword>
<dbReference type="GO" id="GO:0007165">
    <property type="term" value="P:signal transduction"/>
    <property type="evidence" value="ECO:0007669"/>
    <property type="project" value="UniProtKB-KW"/>
</dbReference>
<dbReference type="InterPro" id="IPR000727">
    <property type="entry name" value="T_SNARE_dom"/>
</dbReference>
<proteinExistence type="inferred from homology"/>
<organism evidence="10 11">
    <name type="scientific">Azospirillum lipoferum</name>
    <dbReference type="NCBI Taxonomy" id="193"/>
    <lineage>
        <taxon>Bacteria</taxon>
        <taxon>Pseudomonadati</taxon>
        <taxon>Pseudomonadota</taxon>
        <taxon>Alphaproteobacteria</taxon>
        <taxon>Rhodospirillales</taxon>
        <taxon>Azospirillaceae</taxon>
        <taxon>Azospirillum</taxon>
    </lineage>
</organism>
<keyword evidence="3 5" id="KW-0807">Transducer</keyword>
<dbReference type="SMART" id="SM00304">
    <property type="entry name" value="HAMP"/>
    <property type="match status" value="2"/>
</dbReference>
<keyword evidence="11" id="KW-1185">Reference proteome</keyword>
<feature type="domain" description="HAMP" evidence="9">
    <location>
        <begin position="208"/>
        <end position="261"/>
    </location>
</feature>
<evidence type="ECO:0000313" key="10">
    <source>
        <dbReference type="EMBL" id="KAA0598048.1"/>
    </source>
</evidence>
<feature type="transmembrane region" description="Helical" evidence="6">
    <location>
        <begin position="186"/>
        <end position="207"/>
    </location>
</feature>
<feature type="domain" description="Methyl-accepting transducer" evidence="7">
    <location>
        <begin position="302"/>
        <end position="538"/>
    </location>
</feature>
<dbReference type="Pfam" id="PF00672">
    <property type="entry name" value="HAMP"/>
    <property type="match status" value="1"/>
</dbReference>
<dbReference type="GO" id="GO:0004888">
    <property type="term" value="F:transmembrane signaling receptor activity"/>
    <property type="evidence" value="ECO:0007669"/>
    <property type="project" value="InterPro"/>
</dbReference>
<dbReference type="EMBL" id="VTTN01000001">
    <property type="protein sequence ID" value="KAA0598048.1"/>
    <property type="molecule type" value="Genomic_DNA"/>
</dbReference>
<dbReference type="PANTHER" id="PTHR32089">
    <property type="entry name" value="METHYL-ACCEPTING CHEMOTAXIS PROTEIN MCPB"/>
    <property type="match status" value="1"/>
</dbReference>
<keyword evidence="2" id="KW-1003">Cell membrane</keyword>
<evidence type="ECO:0000256" key="1">
    <source>
        <dbReference type="ARBA" id="ARBA00004429"/>
    </source>
</evidence>
<dbReference type="Proteomes" id="UP000324927">
    <property type="component" value="Unassembled WGS sequence"/>
</dbReference>
<evidence type="ECO:0000256" key="5">
    <source>
        <dbReference type="PROSITE-ProRule" id="PRU00284"/>
    </source>
</evidence>
<gene>
    <name evidence="10" type="ORF">FZ942_02825</name>
</gene>
<comment type="similarity">
    <text evidence="4">Belongs to the methyl-accepting chemotaxis (MCP) protein family.</text>
</comment>
<name>A0A5A9GU94_AZOLI</name>
<dbReference type="Pfam" id="PF12729">
    <property type="entry name" value="4HB_MCP_1"/>
    <property type="match status" value="1"/>
</dbReference>
<dbReference type="OrthoDB" id="3378718at2"/>
<dbReference type="InterPro" id="IPR004089">
    <property type="entry name" value="MCPsignal_dom"/>
</dbReference>
<dbReference type="InterPro" id="IPR004090">
    <property type="entry name" value="Chemotax_Me-accpt_rcpt"/>
</dbReference>
<dbReference type="PROSITE" id="PS50885">
    <property type="entry name" value="HAMP"/>
    <property type="match status" value="1"/>
</dbReference>
<keyword evidence="6" id="KW-1133">Transmembrane helix</keyword>
<comment type="caution">
    <text evidence="10">The sequence shown here is derived from an EMBL/GenBank/DDBJ whole genome shotgun (WGS) entry which is preliminary data.</text>
</comment>
<dbReference type="InterPro" id="IPR024478">
    <property type="entry name" value="HlyB_4HB_MCP"/>
</dbReference>
<keyword evidence="6" id="KW-0812">Transmembrane</keyword>
<sequence length="558" mass="58936">MTITLRATLIGALVILGGMLGLEALNSMTALRSANERMKSVYEDRVVPLRDLKIISDAYAVLIVDTSHKLRSGALSWPDGAASLRKAQATVQERWTAYTATSLTANEARLVTLARSAMDGADAAVATLLRILDAQDKAALDRFVVQDLYRNIDPVTDKVSALIDLQVTVADDDFKDSQQLYLQETWQSWLLLAIAAVLLATGIGVVVRRVISPLRQMTEEMDRLAAGDVSVTVAAAGRRDEIGQMGRAVAVFKDNAIAKQRMEAEQEQAKKAVEVERRRMMAELADRFELAVQGVVAQVGSAAGRLTANAQSLSGLAEQSRTQAAAAAGASEQTSANVQTVAASAEEMAASIGEITRQVGNTADVARHAAERAGRTDATIRQLANHAKAIGDVVQLINAIASQTNLLALNATIEAARAGEAGKGFAVVAGEVKSLATQTARATEEIASQIGNMQGVTGEAVEAIAEIGRTIDDINRIAASVAASIEQQDAAAREIARNVQQAAVGTEEISSNIVLVRHAADDTGVAAQDVLGAAQTLSNDADRLSGEVERFIRQVRAA</sequence>
<dbReference type="RefSeq" id="WP_149229656.1">
    <property type="nucleotide sequence ID" value="NZ_JALJXJ010000014.1"/>
</dbReference>
<dbReference type="PROSITE" id="PS50111">
    <property type="entry name" value="CHEMOTAXIS_TRANSDUC_2"/>
    <property type="match status" value="1"/>
</dbReference>
<dbReference type="SUPFAM" id="SSF58104">
    <property type="entry name" value="Methyl-accepting chemotaxis protein (MCP) signaling domain"/>
    <property type="match status" value="1"/>
</dbReference>
<evidence type="ECO:0000256" key="6">
    <source>
        <dbReference type="SAM" id="Phobius"/>
    </source>
</evidence>
<accession>A0A5A9GU94</accession>
<evidence type="ECO:0000256" key="4">
    <source>
        <dbReference type="ARBA" id="ARBA00029447"/>
    </source>
</evidence>
<reference evidence="10 11" key="1">
    <citation type="submission" date="2019-08" db="EMBL/GenBank/DDBJ databases">
        <authorList>
            <person name="Grouzdev D."/>
            <person name="Tikhonova E."/>
            <person name="Kravchenko I."/>
        </authorList>
    </citation>
    <scope>NUCLEOTIDE SEQUENCE [LARGE SCALE GENOMIC DNA]</scope>
    <source>
        <strain evidence="10 11">59b</strain>
    </source>
</reference>
<dbReference type="GO" id="GO:0006935">
    <property type="term" value="P:chemotaxis"/>
    <property type="evidence" value="ECO:0007669"/>
    <property type="project" value="InterPro"/>
</dbReference>
<dbReference type="InterPro" id="IPR003660">
    <property type="entry name" value="HAMP_dom"/>
</dbReference>
<dbReference type="Gene3D" id="1.10.287.950">
    <property type="entry name" value="Methyl-accepting chemotaxis protein"/>
    <property type="match status" value="1"/>
</dbReference>
<dbReference type="PRINTS" id="PR00260">
    <property type="entry name" value="CHEMTRNSDUCR"/>
</dbReference>
<keyword evidence="6" id="KW-0472">Membrane</keyword>
<evidence type="ECO:0000259" key="9">
    <source>
        <dbReference type="PROSITE" id="PS50885"/>
    </source>
</evidence>
<evidence type="ECO:0000313" key="11">
    <source>
        <dbReference type="Proteomes" id="UP000324927"/>
    </source>
</evidence>
<dbReference type="GO" id="GO:0005886">
    <property type="term" value="C:plasma membrane"/>
    <property type="evidence" value="ECO:0007669"/>
    <property type="project" value="UniProtKB-SubCell"/>
</dbReference>
<dbReference type="PANTHER" id="PTHR32089:SF112">
    <property type="entry name" value="LYSOZYME-LIKE PROTEIN-RELATED"/>
    <property type="match status" value="1"/>
</dbReference>
<dbReference type="PROSITE" id="PS50192">
    <property type="entry name" value="T_SNARE"/>
    <property type="match status" value="1"/>
</dbReference>
<protein>
    <submittedName>
        <fullName evidence="10">HAMP domain-containing protein</fullName>
    </submittedName>
</protein>
<dbReference type="CDD" id="cd06225">
    <property type="entry name" value="HAMP"/>
    <property type="match status" value="1"/>
</dbReference>
<evidence type="ECO:0000259" key="7">
    <source>
        <dbReference type="PROSITE" id="PS50111"/>
    </source>
</evidence>